<dbReference type="Gene3D" id="3.90.550.10">
    <property type="entry name" value="Spore Coat Polysaccharide Biosynthesis Protein SpsA, Chain A"/>
    <property type="match status" value="1"/>
</dbReference>
<accession>A0A430BDT3</accession>
<evidence type="ECO:0000259" key="5">
    <source>
        <dbReference type="Pfam" id="PF02709"/>
    </source>
</evidence>
<keyword evidence="2" id="KW-0328">Glycosyltransferase</keyword>
<name>A0A430BDT3_SPHYA</name>
<dbReference type="AlphaFoldDB" id="A0A430BDT3"/>
<dbReference type="GO" id="GO:0016757">
    <property type="term" value="F:glycosyltransferase activity"/>
    <property type="evidence" value="ECO:0007669"/>
    <property type="project" value="UniProtKB-KW"/>
</dbReference>
<dbReference type="InterPro" id="IPR029044">
    <property type="entry name" value="Nucleotide-diphossugar_trans"/>
</dbReference>
<reference evidence="6 7" key="1">
    <citation type="submission" date="2018-07" db="EMBL/GenBank/DDBJ databases">
        <title>Genomic and Epidemiologic Investigation of an Indolent Hospital Outbreak.</title>
        <authorList>
            <person name="Johnson R.C."/>
            <person name="Deming C."/>
            <person name="Conlan S."/>
            <person name="Zellmer C.J."/>
            <person name="Michelin A.V."/>
            <person name="Lee-Lin S."/>
            <person name="Thomas P.J."/>
            <person name="Park M."/>
            <person name="Weingarten R.A."/>
            <person name="Less J."/>
            <person name="Dekker J.P."/>
            <person name="Frank K.M."/>
            <person name="Musser K.A."/>
            <person name="Mcquiston J.R."/>
            <person name="Henderson D.K."/>
            <person name="Lau A.F."/>
            <person name="Palmore T.N."/>
            <person name="Segre J.A."/>
        </authorList>
    </citation>
    <scope>NUCLEOTIDE SEQUENCE [LARGE SCALE GENOMIC DNA]</scope>
    <source>
        <strain evidence="6 7">SK-NIH.Env6_1116</strain>
    </source>
</reference>
<comment type="caution">
    <text evidence="6">The sequence shown here is derived from an EMBL/GenBank/DDBJ whole genome shotgun (WGS) entry which is preliminary data.</text>
</comment>
<evidence type="ECO:0000259" key="4">
    <source>
        <dbReference type="Pfam" id="PF00535"/>
    </source>
</evidence>
<protein>
    <submittedName>
        <fullName evidence="6">Glycosyltransferase family 2 protein</fullName>
    </submittedName>
</protein>
<dbReference type="Proteomes" id="UP000287401">
    <property type="component" value="Unassembled WGS sequence"/>
</dbReference>
<dbReference type="InterPro" id="IPR027791">
    <property type="entry name" value="Galactosyl_T_C"/>
</dbReference>
<evidence type="ECO:0000313" key="7">
    <source>
        <dbReference type="Proteomes" id="UP000287401"/>
    </source>
</evidence>
<evidence type="ECO:0000256" key="2">
    <source>
        <dbReference type="ARBA" id="ARBA00022676"/>
    </source>
</evidence>
<evidence type="ECO:0000256" key="1">
    <source>
        <dbReference type="ARBA" id="ARBA00006739"/>
    </source>
</evidence>
<organism evidence="6 7">
    <name type="scientific">Sphingobium yanoikuyae</name>
    <name type="common">Sphingomonas yanoikuyae</name>
    <dbReference type="NCBI Taxonomy" id="13690"/>
    <lineage>
        <taxon>Bacteria</taxon>
        <taxon>Pseudomonadati</taxon>
        <taxon>Pseudomonadota</taxon>
        <taxon>Alphaproteobacteria</taxon>
        <taxon>Sphingomonadales</taxon>
        <taxon>Sphingomonadaceae</taxon>
        <taxon>Sphingobium</taxon>
    </lineage>
</organism>
<evidence type="ECO:0000313" key="6">
    <source>
        <dbReference type="EMBL" id="RSU46907.1"/>
    </source>
</evidence>
<feature type="domain" description="Glycosyltransferase 2-like" evidence="4">
    <location>
        <begin position="6"/>
        <end position="129"/>
    </location>
</feature>
<comment type="similarity">
    <text evidence="1">Belongs to the glycosyltransferase 2 family.</text>
</comment>
<dbReference type="RefSeq" id="WP_126000090.1">
    <property type="nucleotide sequence ID" value="NZ_QRAL01000054.1"/>
</dbReference>
<dbReference type="InterPro" id="IPR001173">
    <property type="entry name" value="Glyco_trans_2-like"/>
</dbReference>
<sequence>MAAKLSVLTLVKNREGHLANLVRGLERAEVQPDELIVVDMGSDRPVVVQTTAFAANVIRLEGQALPLAAARNMAAARATGDHLLFLDVDCIPGRTLPGVMDAALAQRDGLICAEVRYLGPDDAEGDWTEADLLFAGMPHPVRPFPVEGMRMESNYGLFWSLAFGIRARTFESLGGFDEAFTGYGAEDTDFGFRTEQAGISLLFLGGACAFHQHHATYDPPLQHFEDIIRNAGIFYGRWMRWPMDGWLRAFSERGLVSWSEDRLEILRRPLASEIADTLVA</sequence>
<dbReference type="EMBL" id="QRAL01000054">
    <property type="protein sequence ID" value="RSU46907.1"/>
    <property type="molecule type" value="Genomic_DNA"/>
</dbReference>
<dbReference type="SUPFAM" id="SSF53448">
    <property type="entry name" value="Nucleotide-diphospho-sugar transferases"/>
    <property type="match status" value="1"/>
</dbReference>
<evidence type="ECO:0000256" key="3">
    <source>
        <dbReference type="ARBA" id="ARBA00022679"/>
    </source>
</evidence>
<proteinExistence type="inferred from homology"/>
<dbReference type="Pfam" id="PF02709">
    <property type="entry name" value="Glyco_transf_7C"/>
    <property type="match status" value="1"/>
</dbReference>
<feature type="domain" description="Galactosyltransferase C-terminal" evidence="5">
    <location>
        <begin position="151"/>
        <end position="203"/>
    </location>
</feature>
<gene>
    <name evidence="6" type="ORF">DAH51_25315</name>
</gene>
<keyword evidence="3 6" id="KW-0808">Transferase</keyword>
<dbReference type="PANTHER" id="PTHR43179">
    <property type="entry name" value="RHAMNOSYLTRANSFERASE WBBL"/>
    <property type="match status" value="1"/>
</dbReference>
<dbReference type="Pfam" id="PF00535">
    <property type="entry name" value="Glycos_transf_2"/>
    <property type="match status" value="1"/>
</dbReference>
<dbReference type="PANTHER" id="PTHR43179:SF12">
    <property type="entry name" value="GALACTOFURANOSYLTRANSFERASE GLFT2"/>
    <property type="match status" value="1"/>
</dbReference>